<evidence type="ECO:0000256" key="2">
    <source>
        <dbReference type="ARBA" id="ARBA00022801"/>
    </source>
</evidence>
<dbReference type="PANTHER" id="PTHR31793:SF27">
    <property type="entry name" value="NOVEL THIOESTERASE SUPERFAMILY DOMAIN AND SAPOSIN A-TYPE DOMAIN CONTAINING PROTEIN (0610012H03RIK)"/>
    <property type="match status" value="1"/>
</dbReference>
<dbReference type="InterPro" id="IPR029069">
    <property type="entry name" value="HotDog_dom_sf"/>
</dbReference>
<gene>
    <name evidence="3" type="ORF">H4Q31_01665</name>
</gene>
<proteinExistence type="inferred from homology"/>
<keyword evidence="2" id="KW-0378">Hydrolase</keyword>
<comment type="similarity">
    <text evidence="1">Belongs to the 4-hydroxybenzoyl-CoA thioesterase family.</text>
</comment>
<protein>
    <submittedName>
        <fullName evidence="3">Acyl-CoA thioesterase</fullName>
    </submittedName>
</protein>
<dbReference type="RefSeq" id="WP_185177335.1">
    <property type="nucleotide sequence ID" value="NZ_CBCSEP010000012.1"/>
</dbReference>
<name>A0A841T9U5_9BACL</name>
<dbReference type="InterPro" id="IPR050563">
    <property type="entry name" value="4-hydroxybenzoyl-CoA_TE"/>
</dbReference>
<dbReference type="CDD" id="cd00586">
    <property type="entry name" value="4HBT"/>
    <property type="match status" value="1"/>
</dbReference>
<dbReference type="Proteomes" id="UP000574133">
    <property type="component" value="Unassembled WGS sequence"/>
</dbReference>
<evidence type="ECO:0000313" key="4">
    <source>
        <dbReference type="Proteomes" id="UP000574133"/>
    </source>
</evidence>
<dbReference type="InterPro" id="IPR006684">
    <property type="entry name" value="YbgC/YbaW"/>
</dbReference>
<accession>A0A841T9U5</accession>
<evidence type="ECO:0000256" key="1">
    <source>
        <dbReference type="ARBA" id="ARBA00005953"/>
    </source>
</evidence>
<comment type="caution">
    <text evidence="3">The sequence shown here is derived from an EMBL/GenBank/DDBJ whole genome shotgun (WGS) entry which is preliminary data.</text>
</comment>
<dbReference type="PIRSF" id="PIRSF003230">
    <property type="entry name" value="YbgC"/>
    <property type="match status" value="1"/>
</dbReference>
<dbReference type="NCBIfam" id="TIGR00051">
    <property type="entry name" value="YbgC/FadM family acyl-CoA thioesterase"/>
    <property type="match status" value="1"/>
</dbReference>
<reference evidence="3 4" key="1">
    <citation type="submission" date="2020-08" db="EMBL/GenBank/DDBJ databases">
        <title>Cohnella phylogeny.</title>
        <authorList>
            <person name="Dunlap C."/>
        </authorList>
    </citation>
    <scope>NUCLEOTIDE SEQUENCE [LARGE SCALE GENOMIC DNA]</scope>
    <source>
        <strain evidence="3 4">DSM 103658</strain>
    </source>
</reference>
<dbReference type="GO" id="GO:0047617">
    <property type="term" value="F:fatty acyl-CoA hydrolase activity"/>
    <property type="evidence" value="ECO:0007669"/>
    <property type="project" value="TreeGrafter"/>
</dbReference>
<keyword evidence="4" id="KW-1185">Reference proteome</keyword>
<organism evidence="3 4">
    <name type="scientific">Cohnella lubricantis</name>
    <dbReference type="NCBI Taxonomy" id="2163172"/>
    <lineage>
        <taxon>Bacteria</taxon>
        <taxon>Bacillati</taxon>
        <taxon>Bacillota</taxon>
        <taxon>Bacilli</taxon>
        <taxon>Bacillales</taxon>
        <taxon>Paenibacillaceae</taxon>
        <taxon>Cohnella</taxon>
    </lineage>
</organism>
<dbReference type="Pfam" id="PF13279">
    <property type="entry name" value="4HBT_2"/>
    <property type="match status" value="1"/>
</dbReference>
<dbReference type="PANTHER" id="PTHR31793">
    <property type="entry name" value="4-HYDROXYBENZOYL-COA THIOESTERASE FAMILY MEMBER"/>
    <property type="match status" value="1"/>
</dbReference>
<evidence type="ECO:0000313" key="3">
    <source>
        <dbReference type="EMBL" id="MBB6676030.1"/>
    </source>
</evidence>
<sequence>MSAWFKHSLRVRYGETDRMAVVYHTNYINWFEIGRTEWIRHTGLAYRAIEERGLLLPVVNLECSYIQPARYDDVVTVFTRVTEFTKVRIRFEYQVLLGDYTDGGAEAECAEVPEGKVLARGASLHGWINNNWKVVALDRTAPEIYELIKRTIGGEAK</sequence>
<dbReference type="Gene3D" id="3.10.129.10">
    <property type="entry name" value="Hotdog Thioesterase"/>
    <property type="match status" value="1"/>
</dbReference>
<dbReference type="SUPFAM" id="SSF54637">
    <property type="entry name" value="Thioesterase/thiol ester dehydrase-isomerase"/>
    <property type="match status" value="1"/>
</dbReference>
<dbReference type="AlphaFoldDB" id="A0A841T9U5"/>
<dbReference type="EMBL" id="JACJVN010000008">
    <property type="protein sequence ID" value="MBB6676030.1"/>
    <property type="molecule type" value="Genomic_DNA"/>
</dbReference>